<dbReference type="PANTHER" id="PTHR37810:SF5">
    <property type="entry name" value="IMMUNITY PROTEIN SDPI"/>
    <property type="match status" value="1"/>
</dbReference>
<dbReference type="Proteomes" id="UP000574276">
    <property type="component" value="Unassembled WGS sequence"/>
</dbReference>
<dbReference type="Pfam" id="PF07853">
    <property type="entry name" value="DUF1648"/>
    <property type="match status" value="1"/>
</dbReference>
<keyword evidence="1" id="KW-0812">Transmembrane</keyword>
<proteinExistence type="predicted"/>
<feature type="transmembrane region" description="Helical" evidence="1">
    <location>
        <begin position="119"/>
        <end position="138"/>
    </location>
</feature>
<feature type="transmembrane region" description="Helical" evidence="1">
    <location>
        <begin position="95"/>
        <end position="113"/>
    </location>
</feature>
<dbReference type="AlphaFoldDB" id="A0A839JYW3"/>
<organism evidence="3 4">
    <name type="scientific">Variimorphobacter saccharofermentans</name>
    <dbReference type="NCBI Taxonomy" id="2755051"/>
    <lineage>
        <taxon>Bacteria</taxon>
        <taxon>Bacillati</taxon>
        <taxon>Bacillota</taxon>
        <taxon>Clostridia</taxon>
        <taxon>Lachnospirales</taxon>
        <taxon>Lachnospiraceae</taxon>
        <taxon>Variimorphobacter</taxon>
    </lineage>
</organism>
<dbReference type="GO" id="GO:0009636">
    <property type="term" value="P:response to toxic substance"/>
    <property type="evidence" value="ECO:0007669"/>
    <property type="project" value="TreeGrafter"/>
</dbReference>
<feature type="transmembrane region" description="Helical" evidence="1">
    <location>
        <begin position="12"/>
        <end position="31"/>
    </location>
</feature>
<accession>A0A839JYW3</accession>
<dbReference type="InterPro" id="IPR026272">
    <property type="entry name" value="SdpI"/>
</dbReference>
<dbReference type="EMBL" id="JACEGA010000001">
    <property type="protein sequence ID" value="MBB2182172.1"/>
    <property type="molecule type" value="Genomic_DNA"/>
</dbReference>
<comment type="caution">
    <text evidence="3">The sequence shown here is derived from an EMBL/GenBank/DDBJ whole genome shotgun (WGS) entry which is preliminary data.</text>
</comment>
<keyword evidence="4" id="KW-1185">Reference proteome</keyword>
<evidence type="ECO:0000259" key="2">
    <source>
        <dbReference type="Pfam" id="PF07853"/>
    </source>
</evidence>
<keyword evidence="1" id="KW-1133">Transmembrane helix</keyword>
<protein>
    <submittedName>
        <fullName evidence="3">SdpI family protein</fullName>
    </submittedName>
</protein>
<dbReference type="InterPro" id="IPR012867">
    <property type="entry name" value="DUF1648"/>
</dbReference>
<sequence>MTKITNSKFFRLNVVTSLMCLIPLLIGAVFYNQLPDSIPVHFNIYNQPDNYASKSFALFGIPLILLLLQIVCCAVVNSDPKQMNATPQLQYISRFIIPILGIMTQCLIILYVLNDGINVGKVITVVLGIIFLLIGNYLPKCKQNYTIGIRLPWTLADEVNWRKTHRMAGILMVALSILIIIISLAGYEIWTFAILAIAVITPCIYSYTLFKKGKK</sequence>
<dbReference type="InterPro" id="IPR025962">
    <property type="entry name" value="SdpI/YhfL"/>
</dbReference>
<feature type="transmembrane region" description="Helical" evidence="1">
    <location>
        <begin position="51"/>
        <end position="75"/>
    </location>
</feature>
<keyword evidence="1" id="KW-0472">Membrane</keyword>
<gene>
    <name evidence="3" type="ORF">H0486_04695</name>
</gene>
<dbReference type="PIRSF" id="PIRSF038959">
    <property type="entry name" value="SdpI"/>
    <property type="match status" value="1"/>
</dbReference>
<evidence type="ECO:0000313" key="3">
    <source>
        <dbReference type="EMBL" id="MBB2182172.1"/>
    </source>
</evidence>
<dbReference type="PANTHER" id="PTHR37810">
    <property type="entry name" value="IMMUNITY PROTEIN SDPI"/>
    <property type="match status" value="1"/>
</dbReference>
<dbReference type="Pfam" id="PF13630">
    <property type="entry name" value="SdpI"/>
    <property type="match status" value="1"/>
</dbReference>
<evidence type="ECO:0000256" key="1">
    <source>
        <dbReference type="SAM" id="Phobius"/>
    </source>
</evidence>
<feature type="transmembrane region" description="Helical" evidence="1">
    <location>
        <begin position="168"/>
        <end position="186"/>
    </location>
</feature>
<reference evidence="3 4" key="1">
    <citation type="submission" date="2020-07" db="EMBL/GenBank/DDBJ databases">
        <title>Characterization and genome sequencing of isolate MD1, a novel member within the family Lachnospiraceae.</title>
        <authorList>
            <person name="Rettenmaier R."/>
            <person name="Di Bello L."/>
            <person name="Zinser C."/>
            <person name="Scheitz K."/>
            <person name="Liebl W."/>
            <person name="Zverlov V."/>
        </authorList>
    </citation>
    <scope>NUCLEOTIDE SEQUENCE [LARGE SCALE GENOMIC DNA]</scope>
    <source>
        <strain evidence="3 4">MD1</strain>
    </source>
</reference>
<evidence type="ECO:0000313" key="4">
    <source>
        <dbReference type="Proteomes" id="UP000574276"/>
    </source>
</evidence>
<dbReference type="RefSeq" id="WP_228351900.1">
    <property type="nucleotide sequence ID" value="NZ_JACEGA010000001.1"/>
</dbReference>
<feature type="domain" description="DUF1648" evidence="2">
    <location>
        <begin position="18"/>
        <end position="66"/>
    </location>
</feature>
<name>A0A839JYW3_9FIRM</name>
<feature type="transmembrane region" description="Helical" evidence="1">
    <location>
        <begin position="192"/>
        <end position="210"/>
    </location>
</feature>